<accession>A0ACB0YZ67</accession>
<evidence type="ECO:0000313" key="2">
    <source>
        <dbReference type="Proteomes" id="UP001497535"/>
    </source>
</evidence>
<organism evidence="1 2">
    <name type="scientific">Meloidogyne enterolobii</name>
    <name type="common">Root-knot nematode worm</name>
    <name type="synonym">Meloidogyne mayaguensis</name>
    <dbReference type="NCBI Taxonomy" id="390850"/>
    <lineage>
        <taxon>Eukaryota</taxon>
        <taxon>Metazoa</taxon>
        <taxon>Ecdysozoa</taxon>
        <taxon>Nematoda</taxon>
        <taxon>Chromadorea</taxon>
        <taxon>Rhabditida</taxon>
        <taxon>Tylenchina</taxon>
        <taxon>Tylenchomorpha</taxon>
        <taxon>Tylenchoidea</taxon>
        <taxon>Meloidogynidae</taxon>
        <taxon>Meloidogyninae</taxon>
        <taxon>Meloidogyne</taxon>
    </lineage>
</organism>
<keyword evidence="2" id="KW-1185">Reference proteome</keyword>
<dbReference type="Proteomes" id="UP001497535">
    <property type="component" value="Unassembled WGS sequence"/>
</dbReference>
<comment type="caution">
    <text evidence="1">The sequence shown here is derived from an EMBL/GenBank/DDBJ whole genome shotgun (WGS) entry which is preliminary data.</text>
</comment>
<gene>
    <name evidence="1" type="ORF">MENTE1834_LOCUS18583</name>
</gene>
<sequence length="120" mass="13101">MASFNNTLIIFVFTILLIIKLIKSDCINLGEIFPCDNTQNIPCCPGLYCRLTAVKNINLYRCSKDKCNTDGMGCKSDNACCYGTKCKGGKCTKCVKVYDSCNNDADCCEGSCSISDNICI</sequence>
<reference evidence="1" key="1">
    <citation type="submission" date="2023-11" db="EMBL/GenBank/DDBJ databases">
        <authorList>
            <person name="Poullet M."/>
        </authorList>
    </citation>
    <scope>NUCLEOTIDE SEQUENCE</scope>
    <source>
        <strain evidence="1">E1834</strain>
    </source>
</reference>
<dbReference type="EMBL" id="CAVMJV010000021">
    <property type="protein sequence ID" value="CAK5070259.1"/>
    <property type="molecule type" value="Genomic_DNA"/>
</dbReference>
<evidence type="ECO:0000313" key="1">
    <source>
        <dbReference type="EMBL" id="CAK5070259.1"/>
    </source>
</evidence>
<name>A0ACB0YZ67_MELEN</name>
<protein>
    <submittedName>
        <fullName evidence="1">Uncharacterized protein</fullName>
    </submittedName>
</protein>
<proteinExistence type="predicted"/>